<gene>
    <name evidence="1" type="ORF">METZ01_LOCUS8367</name>
</gene>
<sequence>MNRRDFLLFRTEASKNVAVLSCEKLFMYFQDINAGFQNSASEAGTIDDAEWWAGEPALLTSKVDPELFFASVLDDLADIDSIKVKDMEWLDQGEFRVRVETLLTAFKAKGGEVGYKDI</sequence>
<accession>A0A381NPQ8</accession>
<protein>
    <submittedName>
        <fullName evidence="1">Uncharacterized protein</fullName>
    </submittedName>
</protein>
<evidence type="ECO:0000313" key="1">
    <source>
        <dbReference type="EMBL" id="SUZ55513.1"/>
    </source>
</evidence>
<name>A0A381NPQ8_9ZZZZ</name>
<reference evidence="1" key="1">
    <citation type="submission" date="2018-05" db="EMBL/GenBank/DDBJ databases">
        <authorList>
            <person name="Lanie J.A."/>
            <person name="Ng W.-L."/>
            <person name="Kazmierczak K.M."/>
            <person name="Andrzejewski T.M."/>
            <person name="Davidsen T.M."/>
            <person name="Wayne K.J."/>
            <person name="Tettelin H."/>
            <person name="Glass J.I."/>
            <person name="Rusch D."/>
            <person name="Podicherti R."/>
            <person name="Tsui H.-C.T."/>
            <person name="Winkler M.E."/>
        </authorList>
    </citation>
    <scope>NUCLEOTIDE SEQUENCE</scope>
</reference>
<dbReference type="EMBL" id="UINC01000444">
    <property type="protein sequence ID" value="SUZ55513.1"/>
    <property type="molecule type" value="Genomic_DNA"/>
</dbReference>
<proteinExistence type="predicted"/>
<dbReference type="AlphaFoldDB" id="A0A381NPQ8"/>
<organism evidence="1">
    <name type="scientific">marine metagenome</name>
    <dbReference type="NCBI Taxonomy" id="408172"/>
    <lineage>
        <taxon>unclassified sequences</taxon>
        <taxon>metagenomes</taxon>
        <taxon>ecological metagenomes</taxon>
    </lineage>
</organism>